<feature type="compositionally biased region" description="Pro residues" evidence="6">
    <location>
        <begin position="86"/>
        <end position="103"/>
    </location>
</feature>
<dbReference type="Proteomes" id="UP000694549">
    <property type="component" value="Unplaced"/>
</dbReference>
<evidence type="ECO:0000313" key="10">
    <source>
        <dbReference type="Proteomes" id="UP000694549"/>
    </source>
</evidence>
<evidence type="ECO:0000256" key="3">
    <source>
        <dbReference type="ARBA" id="ARBA00022989"/>
    </source>
</evidence>
<dbReference type="InterPro" id="IPR033118">
    <property type="entry name" value="EXPERA"/>
</dbReference>
<reference evidence="9" key="1">
    <citation type="submission" date="2025-08" db="UniProtKB">
        <authorList>
            <consortium name="Ensembl"/>
        </authorList>
    </citation>
    <scope>IDENTIFICATION</scope>
</reference>
<evidence type="ECO:0000256" key="5">
    <source>
        <dbReference type="PROSITE-ProRule" id="PRU01087"/>
    </source>
</evidence>
<dbReference type="GO" id="GO:0005783">
    <property type="term" value="C:endoplasmic reticulum"/>
    <property type="evidence" value="ECO:0007669"/>
    <property type="project" value="TreeGrafter"/>
</dbReference>
<dbReference type="PANTHER" id="PTHR31204:SF1">
    <property type="entry name" value="SIGMA INTRACELLULAR RECEPTOR 2"/>
    <property type="match status" value="1"/>
</dbReference>
<evidence type="ECO:0000256" key="4">
    <source>
        <dbReference type="ARBA" id="ARBA00023136"/>
    </source>
</evidence>
<dbReference type="Ensembl" id="ENSAZOT00000005971.1">
    <property type="protein sequence ID" value="ENSAZOP00000005590.1"/>
    <property type="gene ID" value="ENSAZOG00000003590.1"/>
</dbReference>
<protein>
    <submittedName>
        <fullName evidence="9">Transmembrane protein 97</fullName>
    </submittedName>
</protein>
<comment type="subcellular location">
    <subcellularLocation>
        <location evidence="1">Membrane</location>
        <topology evidence="1">Multi-pass membrane protein</topology>
    </subcellularLocation>
</comment>
<dbReference type="PANTHER" id="PTHR31204">
    <property type="entry name" value="SIGMA INTRACELLULAR RECEPTOR 2"/>
    <property type="match status" value="1"/>
</dbReference>
<feature type="transmembrane region" description="Helical" evidence="7">
    <location>
        <begin position="179"/>
        <end position="200"/>
    </location>
</feature>
<dbReference type="GO" id="GO:0016020">
    <property type="term" value="C:membrane"/>
    <property type="evidence" value="ECO:0007669"/>
    <property type="project" value="UniProtKB-SubCell"/>
</dbReference>
<evidence type="ECO:0000313" key="9">
    <source>
        <dbReference type="Ensembl" id="ENSAZOP00000005590.1"/>
    </source>
</evidence>
<keyword evidence="4 5" id="KW-0472">Membrane</keyword>
<name>A0A8B9UCH7_9AVES</name>
<evidence type="ECO:0000256" key="7">
    <source>
        <dbReference type="SAM" id="Phobius"/>
    </source>
</evidence>
<dbReference type="InterPro" id="IPR051987">
    <property type="entry name" value="Sigma-2_receptor-like"/>
</dbReference>
<evidence type="ECO:0000256" key="6">
    <source>
        <dbReference type="SAM" id="MobiDB-lite"/>
    </source>
</evidence>
<feature type="domain" description="EXPERA" evidence="8">
    <location>
        <begin position="120"/>
        <end position="266"/>
    </location>
</feature>
<keyword evidence="3 5" id="KW-1133">Transmembrane helix</keyword>
<evidence type="ECO:0000256" key="1">
    <source>
        <dbReference type="ARBA" id="ARBA00004141"/>
    </source>
</evidence>
<feature type="transmembrane region" description="Helical" evidence="7">
    <location>
        <begin position="212"/>
        <end position="231"/>
    </location>
</feature>
<reference evidence="9" key="2">
    <citation type="submission" date="2025-09" db="UniProtKB">
        <authorList>
            <consortium name="Ensembl"/>
        </authorList>
    </citation>
    <scope>IDENTIFICATION</scope>
</reference>
<feature type="compositionally biased region" description="Low complexity" evidence="6">
    <location>
        <begin position="39"/>
        <end position="52"/>
    </location>
</feature>
<accession>A0A8B9UCH7</accession>
<sequence length="284" mass="31688">MENCLLLQCSLGVSRALCGLHQWERGESCRGSSPPALRADGPGPAVPAATAPPSEPRAALRGRLQLPQPPAAGGGLHPSARGARLLPPPPRPPPGLRSPLPPRAVPGRVREAMAGWWRCAERLFALYFVSHVPITLLIDLQPLLPAAGLYPRSLTELLEWYAVTFRDPMMMQPPEWFKAFMYCEAFLQMPFFPIAAYAFIKGGCKWIRTPAIIYSTHVATSLVAILAHILFHDFSKSEHLGPRTQQERLILLSIYIPYLLIPLLILFTMLYSPQYNQVEKRKRK</sequence>
<keyword evidence="2 5" id="KW-0812">Transmembrane</keyword>
<dbReference type="AlphaFoldDB" id="A0A8B9UCH7"/>
<evidence type="ECO:0000259" key="8">
    <source>
        <dbReference type="PROSITE" id="PS51751"/>
    </source>
</evidence>
<organism evidence="9 10">
    <name type="scientific">Anas zonorhyncha</name>
    <name type="common">Eastern spot-billed duck</name>
    <dbReference type="NCBI Taxonomy" id="75864"/>
    <lineage>
        <taxon>Eukaryota</taxon>
        <taxon>Metazoa</taxon>
        <taxon>Chordata</taxon>
        <taxon>Craniata</taxon>
        <taxon>Vertebrata</taxon>
        <taxon>Euteleostomi</taxon>
        <taxon>Archelosauria</taxon>
        <taxon>Archosauria</taxon>
        <taxon>Dinosauria</taxon>
        <taxon>Saurischia</taxon>
        <taxon>Theropoda</taxon>
        <taxon>Coelurosauria</taxon>
        <taxon>Aves</taxon>
        <taxon>Neognathae</taxon>
        <taxon>Galloanserae</taxon>
        <taxon>Anseriformes</taxon>
        <taxon>Anatidae</taxon>
        <taxon>Anatinae</taxon>
        <taxon>Anas</taxon>
    </lineage>
</organism>
<feature type="transmembrane region" description="Helical" evidence="7">
    <location>
        <begin position="251"/>
        <end position="272"/>
    </location>
</feature>
<dbReference type="PROSITE" id="PS51751">
    <property type="entry name" value="EXPERA"/>
    <property type="match status" value="1"/>
</dbReference>
<proteinExistence type="predicted"/>
<dbReference type="Pfam" id="PF05241">
    <property type="entry name" value="EBP"/>
    <property type="match status" value="1"/>
</dbReference>
<evidence type="ECO:0000256" key="2">
    <source>
        <dbReference type="ARBA" id="ARBA00022692"/>
    </source>
</evidence>
<feature type="region of interest" description="Disordered" evidence="6">
    <location>
        <begin position="29"/>
        <end position="103"/>
    </location>
</feature>
<keyword evidence="10" id="KW-1185">Reference proteome</keyword>